<dbReference type="AlphaFoldDB" id="A0AB38DNK0"/>
<evidence type="ECO:0000313" key="3">
    <source>
        <dbReference type="Proteomes" id="UP000193466"/>
    </source>
</evidence>
<name>A0AB38DNK0_9NEIS</name>
<dbReference type="KEGG" id="nzo:SAMEA4504057_0137"/>
<protein>
    <recommendedName>
        <fullName evidence="5">Phage associated protein</fullName>
    </recommendedName>
</protein>
<accession>A0AB38DNK0</accession>
<evidence type="ECO:0008006" key="5">
    <source>
        <dbReference type="Google" id="ProtNLM"/>
    </source>
</evidence>
<evidence type="ECO:0000313" key="2">
    <source>
        <dbReference type="EMBL" id="SNU78661.1"/>
    </source>
</evidence>
<dbReference type="Proteomes" id="UP000193466">
    <property type="component" value="Unassembled WGS sequence"/>
</dbReference>
<keyword evidence="3" id="KW-1185">Reference proteome</keyword>
<evidence type="ECO:0000313" key="1">
    <source>
        <dbReference type="EMBL" id="OSI09298.1"/>
    </source>
</evidence>
<sequence length="155" mass="17613">MNRLADDLIRAAEDTQTPAHLNLLLNEAALCIMRLETRDLYDQKRLEWLEDLGSFAVDKKDGEHPTVTVQMCEKAYFCASAPTVREAIDLAFEECSGVSVCKHDPEAAERAKFEAWMCRLNNGDRLARNPDDGGYEDVSIDYAWIAWKERAKETV</sequence>
<proteinExistence type="predicted"/>
<gene>
    <name evidence="1" type="ORF">BWD10_10255</name>
    <name evidence="2" type="ORF">SAMEA4504057_00137</name>
</gene>
<dbReference type="RefSeq" id="WP_085364245.1">
    <property type="nucleotide sequence ID" value="NZ_LT906434.1"/>
</dbReference>
<dbReference type="EMBL" id="LT906434">
    <property type="protein sequence ID" value="SNU78661.1"/>
    <property type="molecule type" value="Genomic_DNA"/>
</dbReference>
<dbReference type="EMBL" id="MTBM01000015">
    <property type="protein sequence ID" value="OSI09298.1"/>
    <property type="molecule type" value="Genomic_DNA"/>
</dbReference>
<organism evidence="2 4">
    <name type="scientific">Neisseria zoodegmatis</name>
    <dbReference type="NCBI Taxonomy" id="326523"/>
    <lineage>
        <taxon>Bacteria</taxon>
        <taxon>Pseudomonadati</taxon>
        <taxon>Pseudomonadota</taxon>
        <taxon>Betaproteobacteria</taxon>
        <taxon>Neisseriales</taxon>
        <taxon>Neisseriaceae</taxon>
        <taxon>Neisseria</taxon>
    </lineage>
</organism>
<reference evidence="1 3" key="1">
    <citation type="submission" date="2017-01" db="EMBL/GenBank/DDBJ databases">
        <authorList>
            <person name="Wolfgang W.J."/>
            <person name="Cole J."/>
            <person name="Wroblewski D."/>
            <person name="Mcginnis J."/>
            <person name="Musser K.A."/>
        </authorList>
    </citation>
    <scope>NUCLEOTIDE SEQUENCE [LARGE SCALE GENOMIC DNA]</scope>
    <source>
        <strain evidence="1 3">DSM 21643</strain>
    </source>
</reference>
<reference evidence="2 4" key="2">
    <citation type="submission" date="2017-06" db="EMBL/GenBank/DDBJ databases">
        <authorList>
            <consortium name="Pathogen Informatics"/>
        </authorList>
    </citation>
    <scope>NUCLEOTIDE SEQUENCE [LARGE SCALE GENOMIC DNA]</scope>
    <source>
        <strain evidence="2 4">NCTC12230</strain>
    </source>
</reference>
<evidence type="ECO:0000313" key="4">
    <source>
        <dbReference type="Proteomes" id="UP000215033"/>
    </source>
</evidence>
<dbReference type="Proteomes" id="UP000215033">
    <property type="component" value="Chromosome 1"/>
</dbReference>